<accession>A0A7Y9FRZ6</accession>
<keyword evidence="1" id="KW-0966">Cell projection</keyword>
<dbReference type="AlphaFoldDB" id="A0A7Y9FRZ6"/>
<keyword evidence="1" id="KW-0969">Cilium</keyword>
<dbReference type="EMBL" id="JACCBY010000009">
    <property type="protein sequence ID" value="NYD92113.1"/>
    <property type="molecule type" value="Genomic_DNA"/>
</dbReference>
<reference evidence="1 2" key="2">
    <citation type="submission" date="2020-08" db="EMBL/GenBank/DDBJ databases">
        <title>The Agave Microbiome: Exploring the role of microbial communities in plant adaptations to desert environments.</title>
        <authorList>
            <person name="Partida-Martinez L.P."/>
        </authorList>
    </citation>
    <scope>NUCLEOTIDE SEQUENCE [LARGE SCALE GENOMIC DNA]</scope>
    <source>
        <strain evidence="1 2">AS2.3</strain>
    </source>
</reference>
<proteinExistence type="predicted"/>
<reference evidence="1 2" key="1">
    <citation type="submission" date="2020-07" db="EMBL/GenBank/DDBJ databases">
        <authorList>
            <person name="Partida-Martinez L."/>
            <person name="Huntemann M."/>
            <person name="Clum A."/>
            <person name="Wang J."/>
            <person name="Palaniappan K."/>
            <person name="Ritter S."/>
            <person name="Chen I.-M."/>
            <person name="Stamatis D."/>
            <person name="Reddy T."/>
            <person name="O'Malley R."/>
            <person name="Daum C."/>
            <person name="Shapiro N."/>
            <person name="Ivanova N."/>
            <person name="Kyrpides N."/>
            <person name="Woyke T."/>
        </authorList>
    </citation>
    <scope>NUCLEOTIDE SEQUENCE [LARGE SCALE GENOMIC DNA]</scope>
    <source>
        <strain evidence="1 2">AS2.3</strain>
    </source>
</reference>
<organism evidence="1 2">
    <name type="scientific">Sphingomonas melonis</name>
    <dbReference type="NCBI Taxonomy" id="152682"/>
    <lineage>
        <taxon>Bacteria</taxon>
        <taxon>Pseudomonadati</taxon>
        <taxon>Pseudomonadota</taxon>
        <taxon>Alphaproteobacteria</taxon>
        <taxon>Sphingomonadales</taxon>
        <taxon>Sphingomonadaceae</taxon>
        <taxon>Sphingomonas</taxon>
    </lineage>
</organism>
<keyword evidence="1" id="KW-0282">Flagellum</keyword>
<evidence type="ECO:0000313" key="2">
    <source>
        <dbReference type="Proteomes" id="UP000517753"/>
    </source>
</evidence>
<evidence type="ECO:0000313" key="1">
    <source>
        <dbReference type="EMBL" id="NYD92113.1"/>
    </source>
</evidence>
<dbReference type="Proteomes" id="UP000517753">
    <property type="component" value="Unassembled WGS sequence"/>
</dbReference>
<name>A0A7Y9FRZ6_9SPHN</name>
<gene>
    <name evidence="1" type="ORF">HD841_003933</name>
</gene>
<comment type="caution">
    <text evidence="1">The sequence shown here is derived from an EMBL/GenBank/DDBJ whole genome shotgun (WGS) entry which is preliminary data.</text>
</comment>
<protein>
    <submittedName>
        <fullName evidence="1">Flagellar basal-body rod protein FlgB</fullName>
    </submittedName>
</protein>
<sequence>MSDPIPLIDGLTRSMKHLAERQRVVAQNIANSETPAFRAQDVEAPDFSSLLTHKGVPHVARPRVSATTGMVALGVPATTGGQIIADSNVTETKPDGNNVTLEDQLLKMGQIQADFQTMTDLYRKQMGLIQMAIGR</sequence>
<keyword evidence="2" id="KW-1185">Reference proteome</keyword>
<dbReference type="RefSeq" id="WP_179510506.1">
    <property type="nucleotide sequence ID" value="NZ_JACCBY010000009.1"/>
</dbReference>